<feature type="DNA-binding region" description="H-T-H motif" evidence="2">
    <location>
        <begin position="26"/>
        <end position="45"/>
    </location>
</feature>
<dbReference type="EMBL" id="FQZS01000007">
    <property type="protein sequence ID" value="SHI76993.1"/>
    <property type="molecule type" value="Genomic_DNA"/>
</dbReference>
<dbReference type="RefSeq" id="WP_073025420.1">
    <property type="nucleotide sequence ID" value="NZ_FQZS01000007.1"/>
</dbReference>
<evidence type="ECO:0000313" key="4">
    <source>
        <dbReference type="EMBL" id="SHI76993.1"/>
    </source>
</evidence>
<dbReference type="SUPFAM" id="SSF46689">
    <property type="entry name" value="Homeodomain-like"/>
    <property type="match status" value="1"/>
</dbReference>
<dbReference type="PANTHER" id="PTHR43479">
    <property type="entry name" value="ACREF/ENVCD OPERON REPRESSOR-RELATED"/>
    <property type="match status" value="1"/>
</dbReference>
<keyword evidence="1 2" id="KW-0238">DNA-binding</keyword>
<keyword evidence="5" id="KW-1185">Reference proteome</keyword>
<dbReference type="STRING" id="1122184.SAMN02745176_01305"/>
<dbReference type="Pfam" id="PF00440">
    <property type="entry name" value="TetR_N"/>
    <property type="match status" value="1"/>
</dbReference>
<dbReference type="InterPro" id="IPR009057">
    <property type="entry name" value="Homeodomain-like_sf"/>
</dbReference>
<sequence length="199" mass="24177">MSNKTNDMIRYTAFKMFVEVGYEATNIRSICEEVKIKPSSLYFYYKSKQELFFSIYDEVWEEKLNISKNIDELGSDIPPNMKLYFLYKGFMDYYCQNIIKMKFLFRYHLFPPEDIADIIREKYREWTSKEDELIQDMIKQCVEGGVLSDERSLSDYVYEYKKFERSQLFELIISNTRKNDMEIYNCWLKFWNCSMLSSN</sequence>
<dbReference type="InterPro" id="IPR001647">
    <property type="entry name" value="HTH_TetR"/>
</dbReference>
<evidence type="ECO:0000256" key="2">
    <source>
        <dbReference type="PROSITE-ProRule" id="PRU00335"/>
    </source>
</evidence>
<accession>A0A1M6DV17</accession>
<organism evidence="4 5">
    <name type="scientific">Lutispora thermophila DSM 19022</name>
    <dbReference type="NCBI Taxonomy" id="1122184"/>
    <lineage>
        <taxon>Bacteria</taxon>
        <taxon>Bacillati</taxon>
        <taxon>Bacillota</taxon>
        <taxon>Clostridia</taxon>
        <taxon>Lutisporales</taxon>
        <taxon>Lutisporaceae</taxon>
        <taxon>Lutispora</taxon>
    </lineage>
</organism>
<dbReference type="Proteomes" id="UP000184442">
    <property type="component" value="Unassembled WGS sequence"/>
</dbReference>
<dbReference type="PANTHER" id="PTHR43479:SF11">
    <property type="entry name" value="ACREF_ENVCD OPERON REPRESSOR-RELATED"/>
    <property type="match status" value="1"/>
</dbReference>
<dbReference type="AlphaFoldDB" id="A0A1M6DV17"/>
<dbReference type="Gene3D" id="1.10.357.10">
    <property type="entry name" value="Tetracycline Repressor, domain 2"/>
    <property type="match status" value="1"/>
</dbReference>
<evidence type="ECO:0000256" key="1">
    <source>
        <dbReference type="ARBA" id="ARBA00023125"/>
    </source>
</evidence>
<dbReference type="PROSITE" id="PS50977">
    <property type="entry name" value="HTH_TETR_2"/>
    <property type="match status" value="1"/>
</dbReference>
<proteinExistence type="predicted"/>
<evidence type="ECO:0000259" key="3">
    <source>
        <dbReference type="PROSITE" id="PS50977"/>
    </source>
</evidence>
<gene>
    <name evidence="4" type="ORF">SAMN02745176_01305</name>
</gene>
<feature type="domain" description="HTH tetR-type" evidence="3">
    <location>
        <begin position="3"/>
        <end position="63"/>
    </location>
</feature>
<dbReference type="OrthoDB" id="494991at2"/>
<evidence type="ECO:0000313" key="5">
    <source>
        <dbReference type="Proteomes" id="UP000184442"/>
    </source>
</evidence>
<protein>
    <submittedName>
        <fullName evidence="4">Transcriptional regulator, TetR family</fullName>
    </submittedName>
</protein>
<dbReference type="InterPro" id="IPR050624">
    <property type="entry name" value="HTH-type_Tx_Regulator"/>
</dbReference>
<dbReference type="GO" id="GO:0003677">
    <property type="term" value="F:DNA binding"/>
    <property type="evidence" value="ECO:0007669"/>
    <property type="project" value="UniProtKB-UniRule"/>
</dbReference>
<reference evidence="4 5" key="1">
    <citation type="submission" date="2016-11" db="EMBL/GenBank/DDBJ databases">
        <authorList>
            <person name="Jaros S."/>
            <person name="Januszkiewicz K."/>
            <person name="Wedrychowicz H."/>
        </authorList>
    </citation>
    <scope>NUCLEOTIDE SEQUENCE [LARGE SCALE GENOMIC DNA]</scope>
    <source>
        <strain evidence="4 5">DSM 19022</strain>
    </source>
</reference>
<name>A0A1M6DV17_9FIRM</name>
<dbReference type="Gene3D" id="1.10.10.60">
    <property type="entry name" value="Homeodomain-like"/>
    <property type="match status" value="1"/>
</dbReference>